<keyword evidence="3" id="KW-1185">Reference proteome</keyword>
<gene>
    <name evidence="2" type="ORF">ACFP1B_34165</name>
</gene>
<reference evidence="3" key="1">
    <citation type="journal article" date="2019" name="Int. J. Syst. Evol. Microbiol.">
        <title>The Global Catalogue of Microorganisms (GCM) 10K type strain sequencing project: providing services to taxonomists for standard genome sequencing and annotation.</title>
        <authorList>
            <consortium name="The Broad Institute Genomics Platform"/>
            <consortium name="The Broad Institute Genome Sequencing Center for Infectious Disease"/>
            <person name="Wu L."/>
            <person name="Ma J."/>
        </authorList>
    </citation>
    <scope>NUCLEOTIDE SEQUENCE [LARGE SCALE GENOMIC DNA]</scope>
    <source>
        <strain evidence="3">JCM 4147</strain>
    </source>
</reference>
<dbReference type="InterPro" id="IPR036388">
    <property type="entry name" value="WH-like_DNA-bd_sf"/>
</dbReference>
<dbReference type="PANTHER" id="PTHR33164">
    <property type="entry name" value="TRANSCRIPTIONAL REGULATOR, MARR FAMILY"/>
    <property type="match status" value="1"/>
</dbReference>
<evidence type="ECO:0000259" key="1">
    <source>
        <dbReference type="PROSITE" id="PS50995"/>
    </source>
</evidence>
<dbReference type="PANTHER" id="PTHR33164:SF95">
    <property type="entry name" value="TRANSCRIPTIONAL REGULATOR"/>
    <property type="match status" value="1"/>
</dbReference>
<feature type="domain" description="HTH marR-type" evidence="1">
    <location>
        <begin position="1"/>
        <end position="146"/>
    </location>
</feature>
<dbReference type="SMART" id="SM00347">
    <property type="entry name" value="HTH_MARR"/>
    <property type="match status" value="1"/>
</dbReference>
<dbReference type="InterPro" id="IPR039422">
    <property type="entry name" value="MarR/SlyA-like"/>
</dbReference>
<dbReference type="InterPro" id="IPR000835">
    <property type="entry name" value="HTH_MarR-typ"/>
</dbReference>
<dbReference type="InterPro" id="IPR036390">
    <property type="entry name" value="WH_DNA-bd_sf"/>
</dbReference>
<comment type="caution">
    <text evidence="2">The sequence shown here is derived from an EMBL/GenBank/DDBJ whole genome shotgun (WGS) entry which is preliminary data.</text>
</comment>
<dbReference type="PROSITE" id="PS50995">
    <property type="entry name" value="HTH_MARR_2"/>
    <property type="match status" value="1"/>
</dbReference>
<dbReference type="SUPFAM" id="SSF46785">
    <property type="entry name" value="Winged helix' DNA-binding domain"/>
    <property type="match status" value="1"/>
</dbReference>
<dbReference type="PRINTS" id="PR00598">
    <property type="entry name" value="HTHMARR"/>
</dbReference>
<organism evidence="2 3">
    <name type="scientific">Streptomyces pulveraceus</name>
    <dbReference type="NCBI Taxonomy" id="68258"/>
    <lineage>
        <taxon>Bacteria</taxon>
        <taxon>Bacillati</taxon>
        <taxon>Actinomycetota</taxon>
        <taxon>Actinomycetes</taxon>
        <taxon>Kitasatosporales</taxon>
        <taxon>Streptomycetaceae</taxon>
        <taxon>Streptomyces</taxon>
    </lineage>
</organism>
<sequence>MSQENGGPGVPPDAISGVGPLARQLNQAHTRLWYEQVHQDLTGPQFTVLTLLHTHGDMDQGTLGTLAHLDKSTTAPLLDRLRRRGLVDLAQDEGDRRRKLVRITGSGRELAVRLAPAVVAVNEEMLAPFSPEEREQFLALLRRAAQRRER</sequence>
<dbReference type="EMBL" id="JBHSPU010000039">
    <property type="protein sequence ID" value="MFC5918438.1"/>
    <property type="molecule type" value="Genomic_DNA"/>
</dbReference>
<evidence type="ECO:0000313" key="3">
    <source>
        <dbReference type="Proteomes" id="UP001596200"/>
    </source>
</evidence>
<name>A0ABW1GW30_9ACTN</name>
<evidence type="ECO:0000313" key="2">
    <source>
        <dbReference type="EMBL" id="MFC5918438.1"/>
    </source>
</evidence>
<dbReference type="RefSeq" id="WP_344515126.1">
    <property type="nucleotide sequence ID" value="NZ_BAAATU010000032.1"/>
</dbReference>
<dbReference type="Proteomes" id="UP001596200">
    <property type="component" value="Unassembled WGS sequence"/>
</dbReference>
<dbReference type="Pfam" id="PF01047">
    <property type="entry name" value="MarR"/>
    <property type="match status" value="1"/>
</dbReference>
<accession>A0ABW1GW30</accession>
<dbReference type="Gene3D" id="1.10.10.10">
    <property type="entry name" value="Winged helix-like DNA-binding domain superfamily/Winged helix DNA-binding domain"/>
    <property type="match status" value="1"/>
</dbReference>
<protein>
    <submittedName>
        <fullName evidence="2">MarR family winged helix-turn-helix transcriptional regulator</fullName>
    </submittedName>
</protein>
<proteinExistence type="predicted"/>